<sequence>MSRLPARALGAAVVLALGLGLAPTAPAPAGAAATIAPHLPNGSLVQRLLEDQVLALTNRERRRHGCGRLRTSSPLRQAARGHTVSMAMADTMAHQLPGEPRFSTRISRAGYRDWHLVAENIARGYGSPTEVVAAWMASPSHRRNLLDCRLRDLGVGVVLQAGQLWWTQDFGAR</sequence>
<dbReference type="EMBL" id="JBHTLX010000001">
    <property type="protein sequence ID" value="MFD1246186.1"/>
    <property type="molecule type" value="Genomic_DNA"/>
</dbReference>
<keyword evidence="4" id="KW-1185">Reference proteome</keyword>
<organism evidence="3 4">
    <name type="scientific">Nocardioides ginsengisoli</name>
    <dbReference type="NCBI Taxonomy" id="363868"/>
    <lineage>
        <taxon>Bacteria</taxon>
        <taxon>Bacillati</taxon>
        <taxon>Actinomycetota</taxon>
        <taxon>Actinomycetes</taxon>
        <taxon>Propionibacteriales</taxon>
        <taxon>Nocardioidaceae</taxon>
        <taxon>Nocardioides</taxon>
    </lineage>
</organism>
<keyword evidence="1" id="KW-0732">Signal</keyword>
<evidence type="ECO:0000256" key="1">
    <source>
        <dbReference type="SAM" id="SignalP"/>
    </source>
</evidence>
<feature type="domain" description="SCP" evidence="2">
    <location>
        <begin position="54"/>
        <end position="170"/>
    </location>
</feature>
<name>A0ABW3VSY1_9ACTN</name>
<proteinExistence type="predicted"/>
<accession>A0ABW3VSY1</accession>
<dbReference type="InterPro" id="IPR035940">
    <property type="entry name" value="CAP_sf"/>
</dbReference>
<feature type="chain" id="PRO_5045536524" evidence="1">
    <location>
        <begin position="28"/>
        <end position="173"/>
    </location>
</feature>
<dbReference type="Proteomes" id="UP001597229">
    <property type="component" value="Unassembled WGS sequence"/>
</dbReference>
<evidence type="ECO:0000313" key="4">
    <source>
        <dbReference type="Proteomes" id="UP001597229"/>
    </source>
</evidence>
<evidence type="ECO:0000313" key="3">
    <source>
        <dbReference type="EMBL" id="MFD1246186.1"/>
    </source>
</evidence>
<dbReference type="PANTHER" id="PTHR31157:SF1">
    <property type="entry name" value="SCP DOMAIN-CONTAINING PROTEIN"/>
    <property type="match status" value="1"/>
</dbReference>
<dbReference type="CDD" id="cd05379">
    <property type="entry name" value="CAP_bacterial"/>
    <property type="match status" value="1"/>
</dbReference>
<gene>
    <name evidence="3" type="ORF">ACFQ3F_00155</name>
</gene>
<dbReference type="RefSeq" id="WP_367920199.1">
    <property type="nucleotide sequence ID" value="NZ_BAABAC010000026.1"/>
</dbReference>
<reference evidence="4" key="1">
    <citation type="journal article" date="2019" name="Int. J. Syst. Evol. Microbiol.">
        <title>The Global Catalogue of Microorganisms (GCM) 10K type strain sequencing project: providing services to taxonomists for standard genome sequencing and annotation.</title>
        <authorList>
            <consortium name="The Broad Institute Genomics Platform"/>
            <consortium name="The Broad Institute Genome Sequencing Center for Infectious Disease"/>
            <person name="Wu L."/>
            <person name="Ma J."/>
        </authorList>
    </citation>
    <scope>NUCLEOTIDE SEQUENCE [LARGE SCALE GENOMIC DNA]</scope>
    <source>
        <strain evidence="4">CCUG 52478</strain>
    </source>
</reference>
<comment type="caution">
    <text evidence="3">The sequence shown here is derived from an EMBL/GenBank/DDBJ whole genome shotgun (WGS) entry which is preliminary data.</text>
</comment>
<dbReference type="Gene3D" id="3.40.33.10">
    <property type="entry name" value="CAP"/>
    <property type="match status" value="1"/>
</dbReference>
<dbReference type="InterPro" id="IPR014044">
    <property type="entry name" value="CAP_dom"/>
</dbReference>
<protein>
    <submittedName>
        <fullName evidence="3">CAP domain-containing protein</fullName>
    </submittedName>
</protein>
<dbReference type="PANTHER" id="PTHR31157">
    <property type="entry name" value="SCP DOMAIN-CONTAINING PROTEIN"/>
    <property type="match status" value="1"/>
</dbReference>
<evidence type="ECO:0000259" key="2">
    <source>
        <dbReference type="Pfam" id="PF00188"/>
    </source>
</evidence>
<dbReference type="Pfam" id="PF00188">
    <property type="entry name" value="CAP"/>
    <property type="match status" value="1"/>
</dbReference>
<feature type="signal peptide" evidence="1">
    <location>
        <begin position="1"/>
        <end position="27"/>
    </location>
</feature>
<dbReference type="SUPFAM" id="SSF55797">
    <property type="entry name" value="PR-1-like"/>
    <property type="match status" value="1"/>
</dbReference>